<evidence type="ECO:0000256" key="2">
    <source>
        <dbReference type="ARBA" id="ARBA00022679"/>
    </source>
</evidence>
<evidence type="ECO:0000313" key="3">
    <source>
        <dbReference type="EMBL" id="EYC14635.1"/>
    </source>
</evidence>
<comment type="caution">
    <text evidence="3">The sequence shown here is derived from an EMBL/GenBank/DDBJ whole genome shotgun (WGS) entry which is preliminary data.</text>
</comment>
<dbReference type="InterPro" id="IPR002516">
    <property type="entry name" value="Glyco_trans_11"/>
</dbReference>
<accession>A0A016UHK0</accession>
<dbReference type="GO" id="GO:0005975">
    <property type="term" value="P:carbohydrate metabolic process"/>
    <property type="evidence" value="ECO:0007669"/>
    <property type="project" value="InterPro"/>
</dbReference>
<evidence type="ECO:0008006" key="5">
    <source>
        <dbReference type="Google" id="ProtNLM"/>
    </source>
</evidence>
<name>A0A016UHK0_9BILA</name>
<dbReference type="InterPro" id="IPR052501">
    <property type="entry name" value="Alpha-1-2_FucT"/>
</dbReference>
<keyword evidence="4" id="KW-1185">Reference proteome</keyword>
<sequence>MFRLASGYAIAKKLGRTFFFSVKSRRLLQMLHNLTYAFPHTADKFIVRMESYLEARGWTLPNTLLRIHYLANDTPVDVPVTFASKNSNISCWEYDDPLRLLNHSEKYLLLDTYCAQNVRFFIDIMPKIRNMFRFSEAVREKAEHRAICREIHFVNTTCVHTRQRDFVKYNRSTDMDETVEAALQVSQRHGSEQFLIFGDDEIFKSRLAYRLRSASGTKRKKAYLSKYDEFEEMYLSSQLCTSFLISNAMSTFGWWLAFFSPNQDSVYYTNDQRRISKPDLMEGVESTDLFLSDWKKIQ</sequence>
<dbReference type="GO" id="GO:0016020">
    <property type="term" value="C:membrane"/>
    <property type="evidence" value="ECO:0007669"/>
    <property type="project" value="InterPro"/>
</dbReference>
<dbReference type="PANTHER" id="PTHR22898:SF4">
    <property type="entry name" value="GALACTOSIDE 2-ALPHA-L-FUCOSYLTRANSFERASE-RELATED"/>
    <property type="match status" value="1"/>
</dbReference>
<dbReference type="OrthoDB" id="5854901at2759"/>
<organism evidence="3 4">
    <name type="scientific">Ancylostoma ceylanicum</name>
    <dbReference type="NCBI Taxonomy" id="53326"/>
    <lineage>
        <taxon>Eukaryota</taxon>
        <taxon>Metazoa</taxon>
        <taxon>Ecdysozoa</taxon>
        <taxon>Nematoda</taxon>
        <taxon>Chromadorea</taxon>
        <taxon>Rhabditida</taxon>
        <taxon>Rhabditina</taxon>
        <taxon>Rhabditomorpha</taxon>
        <taxon>Strongyloidea</taxon>
        <taxon>Ancylostomatidae</taxon>
        <taxon>Ancylostomatinae</taxon>
        <taxon>Ancylostoma</taxon>
    </lineage>
</organism>
<dbReference type="GO" id="GO:0008107">
    <property type="term" value="F:galactoside 2-alpha-L-fucosyltransferase activity"/>
    <property type="evidence" value="ECO:0007669"/>
    <property type="project" value="InterPro"/>
</dbReference>
<gene>
    <name evidence="3" type="primary">Acey_s0040.g316</name>
    <name evidence="3" type="ORF">Y032_0040g316</name>
</gene>
<dbReference type="Pfam" id="PF01531">
    <property type="entry name" value="Glyco_transf_11"/>
    <property type="match status" value="1"/>
</dbReference>
<keyword evidence="1" id="KW-0328">Glycosyltransferase</keyword>
<evidence type="ECO:0000313" key="4">
    <source>
        <dbReference type="Proteomes" id="UP000024635"/>
    </source>
</evidence>
<dbReference type="EMBL" id="JARK01001376">
    <property type="protein sequence ID" value="EYC14635.1"/>
    <property type="molecule type" value="Genomic_DNA"/>
</dbReference>
<reference evidence="4" key="1">
    <citation type="journal article" date="2015" name="Nat. Genet.">
        <title>The genome and transcriptome of the zoonotic hookworm Ancylostoma ceylanicum identify infection-specific gene families.</title>
        <authorList>
            <person name="Schwarz E.M."/>
            <person name="Hu Y."/>
            <person name="Antoshechkin I."/>
            <person name="Miller M.M."/>
            <person name="Sternberg P.W."/>
            <person name="Aroian R.V."/>
        </authorList>
    </citation>
    <scope>NUCLEOTIDE SEQUENCE</scope>
    <source>
        <strain evidence="4">HY135</strain>
    </source>
</reference>
<keyword evidence="2" id="KW-0808">Transferase</keyword>
<proteinExistence type="predicted"/>
<protein>
    <recommendedName>
        <fullName evidence="5">L-Fucosyltransferase</fullName>
    </recommendedName>
</protein>
<dbReference type="PANTHER" id="PTHR22898">
    <property type="entry name" value="UNCHARACTERIZED GLYCOSOL TRANSFERASE-RELATED"/>
    <property type="match status" value="1"/>
</dbReference>
<dbReference type="Proteomes" id="UP000024635">
    <property type="component" value="Unassembled WGS sequence"/>
</dbReference>
<evidence type="ECO:0000256" key="1">
    <source>
        <dbReference type="ARBA" id="ARBA00022676"/>
    </source>
</evidence>
<dbReference type="AlphaFoldDB" id="A0A016UHK0"/>